<evidence type="ECO:0000256" key="5">
    <source>
        <dbReference type="ARBA" id="ARBA00022741"/>
    </source>
</evidence>
<keyword evidence="8" id="KW-0799">Topoisomerase</keyword>
<evidence type="ECO:0000256" key="9">
    <source>
        <dbReference type="ARBA" id="ARBA00023125"/>
    </source>
</evidence>
<dbReference type="SMART" id="SM00387">
    <property type="entry name" value="HATPase_c"/>
    <property type="match status" value="1"/>
</dbReference>
<dbReference type="EMBL" id="CP035544">
    <property type="protein sequence ID" value="QBA64246.1"/>
    <property type="molecule type" value="Genomic_DNA"/>
</dbReference>
<evidence type="ECO:0000256" key="8">
    <source>
        <dbReference type="ARBA" id="ARBA00023029"/>
    </source>
</evidence>
<keyword evidence="9" id="KW-0238">DNA-binding</keyword>
<dbReference type="GO" id="GO:0006265">
    <property type="term" value="P:DNA topological change"/>
    <property type="evidence" value="ECO:0007669"/>
    <property type="project" value="InterPro"/>
</dbReference>
<dbReference type="AlphaFoldDB" id="A0A411E953"/>
<evidence type="ECO:0000256" key="10">
    <source>
        <dbReference type="ARBA" id="ARBA00023235"/>
    </source>
</evidence>
<reference evidence="13 14" key="1">
    <citation type="submission" date="2019-01" db="EMBL/GenBank/DDBJ databases">
        <title>Muriicola soli sp. nov., isolated from soil.</title>
        <authorList>
            <person name="Kang H.J."/>
            <person name="Kim S.B."/>
        </authorList>
    </citation>
    <scope>NUCLEOTIDE SEQUENCE [LARGE SCALE GENOMIC DNA]</scope>
    <source>
        <strain evidence="13 14">MMS17-SY002</strain>
    </source>
</reference>
<dbReference type="PRINTS" id="PR01159">
    <property type="entry name" value="DNAGYRASEB"/>
</dbReference>
<accession>A0A411E953</accession>
<sequence length="617" mass="70630">MAQTQYTEENIRSLDWKEHIRLRPGMYIGKLGDGSSADDGIYILLKEVIDNCIDEFVMGAGKTIEISIPGDRVIVRDFGRGIPLGKVVDVVSKMNTGGKYDTRAFKKSVGLNGVGTKAVNALSSFFRVESTRDGKSKSADFEYGNLVTEEFLEETSRRRGTKVVFTPDENIFKKYKYRNEYVERMLRNYVYLNPGLTIVFNGEKFFSENGLKDLLEDNNSPEDLLYPIIHLKGEDIEVAITHSKTQYSEEYHSFVNGQHTTQGGTHQSAFREALVKTIRDFYGKNYDASDIRKSIISAISIKVMEPVFESQTKTKLGSTDMGGELPTVRTYINDFIGKQLDNYLHKNPETAEKIQRKIMTAEKERKELSGIRKLARERAKKASLHNKKLRDCRIHLADMKSERRLESTLFITEGDSASGSITKSRDVNTQAVFSLRGKPLNSYGMSKKIVYENEEFNLLQAALNIEESMEDLRYNNIVIATDADVDGMHIRLLLITFFLQFFPELIKENHLYILQTPLFRVRNKKETIYCYSQDEKRAAIEKLSGKPEITRFKGLGEISPDEFKHFIGDDIRLEPVMLDKALSIEELLQFYMGKNTPNRQQFIINNLKVEVDLIDQE</sequence>
<evidence type="ECO:0000313" key="13">
    <source>
        <dbReference type="EMBL" id="QBA64246.1"/>
    </source>
</evidence>
<organism evidence="13 14">
    <name type="scientific">Muriicola soli</name>
    <dbReference type="NCBI Taxonomy" id="2507538"/>
    <lineage>
        <taxon>Bacteria</taxon>
        <taxon>Pseudomonadati</taxon>
        <taxon>Bacteroidota</taxon>
        <taxon>Flavobacteriia</taxon>
        <taxon>Flavobacteriales</taxon>
        <taxon>Flavobacteriaceae</taxon>
        <taxon>Muriicola</taxon>
    </lineage>
</organism>
<dbReference type="SUPFAM" id="SSF55874">
    <property type="entry name" value="ATPase domain of HSP90 chaperone/DNA topoisomerase II/histidine kinase"/>
    <property type="match status" value="1"/>
</dbReference>
<dbReference type="Gene3D" id="3.30.565.10">
    <property type="entry name" value="Histidine kinase-like ATPase, C-terminal domain"/>
    <property type="match status" value="1"/>
</dbReference>
<keyword evidence="14" id="KW-1185">Reference proteome</keyword>
<dbReference type="FunFam" id="3.30.565.10:FF:000063">
    <property type="entry name" value="DNA topoisomerase (ATP-hydrolyzing)"/>
    <property type="match status" value="1"/>
</dbReference>
<gene>
    <name evidence="13" type="ORF">EQY75_06725</name>
</gene>
<dbReference type="SMART" id="SM00433">
    <property type="entry name" value="TOP2c"/>
    <property type="match status" value="1"/>
</dbReference>
<dbReference type="Pfam" id="PF01751">
    <property type="entry name" value="Toprim"/>
    <property type="match status" value="1"/>
</dbReference>
<dbReference type="InterPro" id="IPR000565">
    <property type="entry name" value="Topo_IIA_B"/>
</dbReference>
<feature type="domain" description="Toprim" evidence="12">
    <location>
        <begin position="407"/>
        <end position="513"/>
    </location>
</feature>
<dbReference type="InterPro" id="IPR020568">
    <property type="entry name" value="Ribosomal_Su5_D2-typ_SF"/>
</dbReference>
<dbReference type="Proteomes" id="UP000290889">
    <property type="component" value="Chromosome"/>
</dbReference>
<dbReference type="InterPro" id="IPR003594">
    <property type="entry name" value="HATPase_dom"/>
</dbReference>
<dbReference type="InterPro" id="IPR001241">
    <property type="entry name" value="Topo_IIA"/>
</dbReference>
<keyword evidence="5" id="KW-0547">Nucleotide-binding</keyword>
<dbReference type="GO" id="GO:0046872">
    <property type="term" value="F:metal ion binding"/>
    <property type="evidence" value="ECO:0007669"/>
    <property type="project" value="UniProtKB-KW"/>
</dbReference>
<keyword evidence="7" id="KW-0460">Magnesium</keyword>
<dbReference type="InterPro" id="IPR036890">
    <property type="entry name" value="HATPase_C_sf"/>
</dbReference>
<evidence type="ECO:0000256" key="6">
    <source>
        <dbReference type="ARBA" id="ARBA00022840"/>
    </source>
</evidence>
<dbReference type="InterPro" id="IPR013760">
    <property type="entry name" value="Topo_IIA-like_dom_sf"/>
</dbReference>
<keyword evidence="10 13" id="KW-0413">Isomerase</keyword>
<dbReference type="InterPro" id="IPR018522">
    <property type="entry name" value="TopoIIA_CS"/>
</dbReference>
<dbReference type="CDD" id="cd01030">
    <property type="entry name" value="TOPRIM_TopoIIA_like"/>
    <property type="match status" value="1"/>
</dbReference>
<evidence type="ECO:0000313" key="14">
    <source>
        <dbReference type="Proteomes" id="UP000290889"/>
    </source>
</evidence>
<comment type="catalytic activity">
    <reaction evidence="1">
        <text>ATP-dependent breakage, passage and rejoining of double-stranded DNA.</text>
        <dbReference type="EC" id="5.6.2.2"/>
    </reaction>
</comment>
<dbReference type="Pfam" id="PF02518">
    <property type="entry name" value="HATPase_c"/>
    <property type="match status" value="1"/>
</dbReference>
<evidence type="ECO:0000259" key="12">
    <source>
        <dbReference type="PROSITE" id="PS50880"/>
    </source>
</evidence>
<dbReference type="EC" id="5.6.2.2" evidence="3"/>
<evidence type="ECO:0000256" key="2">
    <source>
        <dbReference type="ARBA" id="ARBA00001946"/>
    </source>
</evidence>
<protein>
    <recommendedName>
        <fullName evidence="3">DNA topoisomerase (ATP-hydrolyzing)</fullName>
        <ecNumber evidence="3">5.6.2.2</ecNumber>
    </recommendedName>
</protein>
<evidence type="ECO:0000256" key="11">
    <source>
        <dbReference type="ARBA" id="ARBA00063644"/>
    </source>
</evidence>
<dbReference type="PROSITE" id="PS50880">
    <property type="entry name" value="TOPRIM"/>
    <property type="match status" value="1"/>
</dbReference>
<dbReference type="PROSITE" id="PS00177">
    <property type="entry name" value="TOPOISOMERASE_II"/>
    <property type="match status" value="1"/>
</dbReference>
<dbReference type="Pfam" id="PF00204">
    <property type="entry name" value="DNA_gyraseB"/>
    <property type="match status" value="1"/>
</dbReference>
<keyword evidence="4" id="KW-0479">Metal-binding</keyword>
<dbReference type="InterPro" id="IPR014721">
    <property type="entry name" value="Ribsml_uS5_D2-typ_fold_subgr"/>
</dbReference>
<comment type="cofactor">
    <cofactor evidence="2">
        <name>Mg(2+)</name>
        <dbReference type="ChEBI" id="CHEBI:18420"/>
    </cofactor>
</comment>
<dbReference type="InterPro" id="IPR013506">
    <property type="entry name" value="Topo_IIA_bsu_dom2"/>
</dbReference>
<dbReference type="GO" id="GO:0003677">
    <property type="term" value="F:DNA binding"/>
    <property type="evidence" value="ECO:0007669"/>
    <property type="project" value="UniProtKB-KW"/>
</dbReference>
<comment type="subunit">
    <text evidence="11">Heterotetramer composed of ParC and ParE.</text>
</comment>
<dbReference type="Gene3D" id="3.30.230.10">
    <property type="match status" value="1"/>
</dbReference>
<evidence type="ECO:0000256" key="1">
    <source>
        <dbReference type="ARBA" id="ARBA00000185"/>
    </source>
</evidence>
<dbReference type="RefSeq" id="WP_129604118.1">
    <property type="nucleotide sequence ID" value="NZ_CP035544.1"/>
</dbReference>
<evidence type="ECO:0000256" key="3">
    <source>
        <dbReference type="ARBA" id="ARBA00012895"/>
    </source>
</evidence>
<dbReference type="PRINTS" id="PR00418">
    <property type="entry name" value="TPI2FAMILY"/>
</dbReference>
<dbReference type="KEGG" id="mur:EQY75_06725"/>
<dbReference type="PANTHER" id="PTHR45866:SF2">
    <property type="entry name" value="DNA TOPOISOMERASE (ATP-HYDROLYZING)"/>
    <property type="match status" value="1"/>
</dbReference>
<proteinExistence type="predicted"/>
<evidence type="ECO:0000256" key="7">
    <source>
        <dbReference type="ARBA" id="ARBA00022842"/>
    </source>
</evidence>
<dbReference type="FunFam" id="3.40.50.670:FF:000006">
    <property type="entry name" value="DNA topoisomerase (ATP-hydrolyzing)"/>
    <property type="match status" value="1"/>
</dbReference>
<dbReference type="CDD" id="cd00822">
    <property type="entry name" value="TopoII_Trans_DNA_gyrase"/>
    <property type="match status" value="1"/>
</dbReference>
<dbReference type="Gene3D" id="3.40.50.670">
    <property type="match status" value="1"/>
</dbReference>
<dbReference type="OrthoDB" id="9802808at2"/>
<dbReference type="InterPro" id="IPR006171">
    <property type="entry name" value="TOPRIM_dom"/>
</dbReference>
<dbReference type="GO" id="GO:0003918">
    <property type="term" value="F:DNA topoisomerase type II (double strand cut, ATP-hydrolyzing) activity"/>
    <property type="evidence" value="ECO:0007669"/>
    <property type="project" value="UniProtKB-EC"/>
</dbReference>
<keyword evidence="6" id="KW-0067">ATP-binding</keyword>
<evidence type="ECO:0000256" key="4">
    <source>
        <dbReference type="ARBA" id="ARBA00022723"/>
    </source>
</evidence>
<dbReference type="PANTHER" id="PTHR45866">
    <property type="entry name" value="DNA GYRASE/TOPOISOMERASE SUBUNIT B"/>
    <property type="match status" value="1"/>
</dbReference>
<dbReference type="SUPFAM" id="SSF56719">
    <property type="entry name" value="Type II DNA topoisomerase"/>
    <property type="match status" value="1"/>
</dbReference>
<dbReference type="SUPFAM" id="SSF54211">
    <property type="entry name" value="Ribosomal protein S5 domain 2-like"/>
    <property type="match status" value="1"/>
</dbReference>
<dbReference type="InterPro" id="IPR013759">
    <property type="entry name" value="Topo_IIA_B_C"/>
</dbReference>
<name>A0A411E953_9FLAO</name>
<dbReference type="GO" id="GO:0005524">
    <property type="term" value="F:ATP binding"/>
    <property type="evidence" value="ECO:0007669"/>
    <property type="project" value="UniProtKB-KW"/>
</dbReference>